<name>T1JTT0_TETUR</name>
<protein>
    <submittedName>
        <fullName evidence="1">Uncharacterized protein</fullName>
    </submittedName>
</protein>
<dbReference type="AlphaFoldDB" id="T1JTT0"/>
<keyword evidence="2" id="KW-1185">Reference proteome</keyword>
<reference evidence="1" key="2">
    <citation type="submission" date="2015-06" db="UniProtKB">
        <authorList>
            <consortium name="EnsemblMetazoa"/>
        </authorList>
    </citation>
    <scope>IDENTIFICATION</scope>
</reference>
<proteinExistence type="predicted"/>
<dbReference type="EMBL" id="CAEY01000484">
    <property type="status" value="NOT_ANNOTATED_CDS"/>
    <property type="molecule type" value="Genomic_DNA"/>
</dbReference>
<reference evidence="2" key="1">
    <citation type="submission" date="2011-08" db="EMBL/GenBank/DDBJ databases">
        <authorList>
            <person name="Rombauts S."/>
        </authorList>
    </citation>
    <scope>NUCLEOTIDE SEQUENCE</scope>
    <source>
        <strain evidence="2">London</strain>
    </source>
</reference>
<dbReference type="EnsemblMetazoa" id="tetur01g15280.1">
    <property type="protein sequence ID" value="tetur01g15280.1"/>
    <property type="gene ID" value="tetur01g15280"/>
</dbReference>
<evidence type="ECO:0000313" key="2">
    <source>
        <dbReference type="Proteomes" id="UP000015104"/>
    </source>
</evidence>
<accession>T1JTT0</accession>
<organism evidence="1 2">
    <name type="scientific">Tetranychus urticae</name>
    <name type="common">Two-spotted spider mite</name>
    <dbReference type="NCBI Taxonomy" id="32264"/>
    <lineage>
        <taxon>Eukaryota</taxon>
        <taxon>Metazoa</taxon>
        <taxon>Ecdysozoa</taxon>
        <taxon>Arthropoda</taxon>
        <taxon>Chelicerata</taxon>
        <taxon>Arachnida</taxon>
        <taxon>Acari</taxon>
        <taxon>Acariformes</taxon>
        <taxon>Trombidiformes</taxon>
        <taxon>Prostigmata</taxon>
        <taxon>Eleutherengona</taxon>
        <taxon>Raphignathae</taxon>
        <taxon>Tetranychoidea</taxon>
        <taxon>Tetranychidae</taxon>
        <taxon>Tetranychus</taxon>
    </lineage>
</organism>
<evidence type="ECO:0000313" key="1">
    <source>
        <dbReference type="EnsemblMetazoa" id="tetur01g15280.1"/>
    </source>
</evidence>
<dbReference type="HOGENOM" id="CLU_2963765_0_0_1"/>
<sequence length="59" mass="6690">MLKLINEALGLLLLVTLLSGFLCRLMVMLIPCFIVFAVHSLLTLKAFISNYNVHHLKIH</sequence>
<dbReference type="Proteomes" id="UP000015104">
    <property type="component" value="Unassembled WGS sequence"/>
</dbReference>